<dbReference type="Proteomes" id="UP000264589">
    <property type="component" value="Unassembled WGS sequence"/>
</dbReference>
<keyword evidence="6" id="KW-0813">Transport</keyword>
<keyword evidence="7" id="KW-0963">Cytoplasm</keyword>
<evidence type="ECO:0000256" key="10">
    <source>
        <dbReference type="ARBA" id="ARBA00022683"/>
    </source>
</evidence>
<dbReference type="EC" id="2.7.3.9" evidence="5"/>
<dbReference type="PANTHER" id="PTHR46244">
    <property type="entry name" value="PHOSPHOENOLPYRUVATE-PROTEIN PHOSPHOTRANSFERASE"/>
    <property type="match status" value="1"/>
</dbReference>
<evidence type="ECO:0000313" key="16">
    <source>
        <dbReference type="EMBL" id="RFB04528.1"/>
    </source>
</evidence>
<dbReference type="OrthoDB" id="9765468at2"/>
<keyword evidence="17" id="KW-1185">Reference proteome</keyword>
<evidence type="ECO:0000256" key="11">
    <source>
        <dbReference type="ARBA" id="ARBA00022723"/>
    </source>
</evidence>
<dbReference type="SUPFAM" id="SSF55781">
    <property type="entry name" value="GAF domain-like"/>
    <property type="match status" value="1"/>
</dbReference>
<reference evidence="16 17" key="1">
    <citation type="submission" date="2018-08" db="EMBL/GenBank/DDBJ databases">
        <title>Parvularcula sp. SM1705, isolated from surface water of the South Sea China.</title>
        <authorList>
            <person name="Sun L."/>
        </authorList>
    </citation>
    <scope>NUCLEOTIDE SEQUENCE [LARGE SCALE GENOMIC DNA]</scope>
    <source>
        <strain evidence="16 17">SM1705</strain>
    </source>
</reference>
<keyword evidence="9 16" id="KW-0808">Transferase</keyword>
<evidence type="ECO:0000313" key="17">
    <source>
        <dbReference type="Proteomes" id="UP000264589"/>
    </source>
</evidence>
<dbReference type="RefSeq" id="WP_116391160.1">
    <property type="nucleotide sequence ID" value="NZ_QUQO01000001.1"/>
</dbReference>
<keyword evidence="10" id="KW-0598">Phosphotransferase system</keyword>
<evidence type="ECO:0000256" key="6">
    <source>
        <dbReference type="ARBA" id="ARBA00022448"/>
    </source>
</evidence>
<comment type="cofactor">
    <cofactor evidence="2">
        <name>Mg(2+)</name>
        <dbReference type="ChEBI" id="CHEBI:18420"/>
    </cofactor>
</comment>
<dbReference type="GO" id="GO:0005737">
    <property type="term" value="C:cytoplasm"/>
    <property type="evidence" value="ECO:0007669"/>
    <property type="project" value="UniProtKB-SubCell"/>
</dbReference>
<keyword evidence="16" id="KW-0670">Pyruvate</keyword>
<evidence type="ECO:0000256" key="1">
    <source>
        <dbReference type="ARBA" id="ARBA00000683"/>
    </source>
</evidence>
<dbReference type="GO" id="GO:0008965">
    <property type="term" value="F:phosphoenolpyruvate-protein phosphotransferase activity"/>
    <property type="evidence" value="ECO:0007669"/>
    <property type="project" value="UniProtKB-EC"/>
</dbReference>
<proteinExistence type="inferred from homology"/>
<dbReference type="AlphaFoldDB" id="A0A371RGG2"/>
<dbReference type="InterPro" id="IPR006318">
    <property type="entry name" value="PTS_EI-like"/>
</dbReference>
<dbReference type="Pfam" id="PF01590">
    <property type="entry name" value="GAF"/>
    <property type="match status" value="1"/>
</dbReference>
<evidence type="ECO:0000256" key="4">
    <source>
        <dbReference type="ARBA" id="ARBA00007837"/>
    </source>
</evidence>
<evidence type="ECO:0000256" key="9">
    <source>
        <dbReference type="ARBA" id="ARBA00022679"/>
    </source>
</evidence>
<comment type="caution">
    <text evidence="16">The sequence shown here is derived from an EMBL/GenBank/DDBJ whole genome shotgun (WGS) entry which is preliminary data.</text>
</comment>
<dbReference type="SUPFAM" id="SSF52009">
    <property type="entry name" value="Phosphohistidine domain"/>
    <property type="match status" value="1"/>
</dbReference>
<organism evidence="16 17">
    <name type="scientific">Parvularcula marina</name>
    <dbReference type="NCBI Taxonomy" id="2292771"/>
    <lineage>
        <taxon>Bacteria</taxon>
        <taxon>Pseudomonadati</taxon>
        <taxon>Pseudomonadota</taxon>
        <taxon>Alphaproteobacteria</taxon>
        <taxon>Parvularculales</taxon>
        <taxon>Parvularculaceae</taxon>
        <taxon>Parvularcula</taxon>
    </lineage>
</organism>
<dbReference type="InterPro" id="IPR050499">
    <property type="entry name" value="PEP-utilizing_PTS_enzyme"/>
</dbReference>
<keyword evidence="11" id="KW-0479">Metal-binding</keyword>
<dbReference type="InterPro" id="IPR008731">
    <property type="entry name" value="PTS_EIN"/>
</dbReference>
<comment type="catalytic activity">
    <reaction evidence="1">
        <text>L-histidyl-[protein] + phosphoenolpyruvate = N(pros)-phospho-L-histidyl-[protein] + pyruvate</text>
        <dbReference type="Rhea" id="RHEA:23880"/>
        <dbReference type="Rhea" id="RHEA-COMP:9745"/>
        <dbReference type="Rhea" id="RHEA-COMP:9746"/>
        <dbReference type="ChEBI" id="CHEBI:15361"/>
        <dbReference type="ChEBI" id="CHEBI:29979"/>
        <dbReference type="ChEBI" id="CHEBI:58702"/>
        <dbReference type="ChEBI" id="CHEBI:64837"/>
        <dbReference type="EC" id="2.7.3.9"/>
    </reaction>
</comment>
<dbReference type="EMBL" id="QUQO01000001">
    <property type="protein sequence ID" value="RFB04528.1"/>
    <property type="molecule type" value="Genomic_DNA"/>
</dbReference>
<dbReference type="GO" id="GO:0009401">
    <property type="term" value="P:phosphoenolpyruvate-dependent sugar phosphotransferase system"/>
    <property type="evidence" value="ECO:0007669"/>
    <property type="project" value="UniProtKB-KW"/>
</dbReference>
<feature type="domain" description="GAF" evidence="15">
    <location>
        <begin position="35"/>
        <end position="181"/>
    </location>
</feature>
<comment type="subcellular location">
    <subcellularLocation>
        <location evidence="3">Cytoplasm</location>
    </subcellularLocation>
</comment>
<dbReference type="SUPFAM" id="SSF51621">
    <property type="entry name" value="Phosphoenolpyruvate/pyruvate domain"/>
    <property type="match status" value="1"/>
</dbReference>
<dbReference type="InterPro" id="IPR008279">
    <property type="entry name" value="PEP-util_enz_mobile_dom"/>
</dbReference>
<dbReference type="Pfam" id="PF05524">
    <property type="entry name" value="PEP-utilisers_N"/>
    <property type="match status" value="1"/>
</dbReference>
<dbReference type="Gene3D" id="3.50.30.10">
    <property type="entry name" value="Phosphohistidine domain"/>
    <property type="match status" value="1"/>
</dbReference>
<protein>
    <recommendedName>
        <fullName evidence="5">phosphoenolpyruvate--protein phosphotransferase</fullName>
        <ecNumber evidence="5">2.7.3.9</ecNumber>
    </recommendedName>
</protein>
<feature type="coiled-coil region" evidence="14">
    <location>
        <begin position="223"/>
        <end position="250"/>
    </location>
</feature>
<evidence type="ECO:0000256" key="7">
    <source>
        <dbReference type="ARBA" id="ARBA00022490"/>
    </source>
</evidence>
<dbReference type="Gene3D" id="3.20.20.60">
    <property type="entry name" value="Phosphoenolpyruvate-binding domains"/>
    <property type="match status" value="1"/>
</dbReference>
<dbReference type="GO" id="GO:0046872">
    <property type="term" value="F:metal ion binding"/>
    <property type="evidence" value="ECO:0007669"/>
    <property type="project" value="UniProtKB-KW"/>
</dbReference>
<comment type="similarity">
    <text evidence="4">Belongs to the PEP-utilizing enzyme family.</text>
</comment>
<dbReference type="PANTHER" id="PTHR46244:SF6">
    <property type="entry name" value="PHOSPHOENOLPYRUVATE-PROTEIN PHOSPHOTRANSFERASE"/>
    <property type="match status" value="1"/>
</dbReference>
<dbReference type="InterPro" id="IPR040442">
    <property type="entry name" value="Pyrv_kinase-like_dom_sf"/>
</dbReference>
<evidence type="ECO:0000256" key="8">
    <source>
        <dbReference type="ARBA" id="ARBA00022597"/>
    </source>
</evidence>
<sequence>MSSDVTETGFGPRLRPAPRALLQRLRQIMAETGGTAQDRLDQFAKTIAASLVGDVCSIYVRRPDDVLELFASEGLKQSAIHVTRMGMDEGLVGWVARRKQPLQVKDAKSHEAFSYREETGEDDLNGFLGVPIIRSGQVLGVLVIQNRTERVYTDDELEVAQTVATILAEIVATGELLEARDTEDVAALLHKPETAKGSPIVAGIAHGIVFRRDPRIRAHPTFASDVALEKQKLEDAIAEVQKSVDDMIARDPNLSGSTREVLEVFRLFAYDKGWARKMTEKVLAGLSAESAVEQVQAENRKKMREVSDPYLRERFHDLEDLTRRLLRVLSGDTSTGPGELPENAVLLAESLGPAELLEYHSPQLKGVVVGEAAGTSHAAIIARSLGIPMVSGLPEIVDLAIAGDEVIIDGSTGEVHLRPPETTRVAFADKSRLRSEALAHYASLRHEPAVTKDGVRIELQMNAGLLIDMPHLEETGAKAVGLFRTELQFLLGQSLPTASAQETLYRQIMDAAGDKPVIFRTADIGSDKRAGYMTGPREANPAMGWRGLRMSLDREGLMRTQIRALISAARGRDLSFMFPLVTTREELITAKKMVDKELDRYRKLHGEPPKIRIGSMIEIPAAAWQLREIARECDFLSIGGNDLAQFFFAADRETDAVSRRYDPLSPSFVSFLGRTVKEAKAAGKPIGYCGEQAGDSLMALALLAIGVETLSVPASAIGPLKAMIRSVTFGELRDEMARLMSLDLPSLRPALGEWAASHEVEMPR</sequence>
<dbReference type="InterPro" id="IPR000121">
    <property type="entry name" value="PEP_util_C"/>
</dbReference>
<dbReference type="Gene3D" id="3.30.450.40">
    <property type="match status" value="1"/>
</dbReference>
<keyword evidence="14" id="KW-0175">Coiled coil</keyword>
<dbReference type="Pfam" id="PF02896">
    <property type="entry name" value="PEP-utilizers_C"/>
    <property type="match status" value="1"/>
</dbReference>
<accession>A0A371RGG2</accession>
<keyword evidence="12" id="KW-0418">Kinase</keyword>
<evidence type="ECO:0000256" key="12">
    <source>
        <dbReference type="ARBA" id="ARBA00022777"/>
    </source>
</evidence>
<dbReference type="GO" id="GO:0016301">
    <property type="term" value="F:kinase activity"/>
    <property type="evidence" value="ECO:0007669"/>
    <property type="project" value="UniProtKB-KW"/>
</dbReference>
<dbReference type="InterPro" id="IPR029016">
    <property type="entry name" value="GAF-like_dom_sf"/>
</dbReference>
<evidence type="ECO:0000256" key="2">
    <source>
        <dbReference type="ARBA" id="ARBA00001946"/>
    </source>
</evidence>
<gene>
    <name evidence="16" type="primary">ptsP</name>
    <name evidence="16" type="ORF">DX908_04070</name>
</gene>
<keyword evidence="13" id="KW-0460">Magnesium</keyword>
<dbReference type="SUPFAM" id="SSF47831">
    <property type="entry name" value="Enzyme I of the PEP:sugar phosphotransferase system HPr-binding (sub)domain"/>
    <property type="match status" value="1"/>
</dbReference>
<dbReference type="InterPro" id="IPR036637">
    <property type="entry name" value="Phosphohistidine_dom_sf"/>
</dbReference>
<dbReference type="PRINTS" id="PR01736">
    <property type="entry name" value="PHPHTRNFRASE"/>
</dbReference>
<name>A0A371RGG2_9PROT</name>
<evidence type="ECO:0000256" key="13">
    <source>
        <dbReference type="ARBA" id="ARBA00022842"/>
    </source>
</evidence>
<dbReference type="InParanoid" id="A0A371RGG2"/>
<dbReference type="FunCoup" id="A0A371RGG2">
    <property type="interactions" value="54"/>
</dbReference>
<evidence type="ECO:0000256" key="3">
    <source>
        <dbReference type="ARBA" id="ARBA00004496"/>
    </source>
</evidence>
<evidence type="ECO:0000256" key="5">
    <source>
        <dbReference type="ARBA" id="ARBA00012232"/>
    </source>
</evidence>
<dbReference type="Pfam" id="PF00391">
    <property type="entry name" value="PEP-utilizers"/>
    <property type="match status" value="1"/>
</dbReference>
<dbReference type="InterPro" id="IPR015813">
    <property type="entry name" value="Pyrv/PenolPyrv_kinase-like_dom"/>
</dbReference>
<dbReference type="Gene3D" id="1.10.274.10">
    <property type="entry name" value="PtsI, HPr-binding domain"/>
    <property type="match status" value="1"/>
</dbReference>
<evidence type="ECO:0000256" key="14">
    <source>
        <dbReference type="SAM" id="Coils"/>
    </source>
</evidence>
<dbReference type="NCBIfam" id="TIGR01417">
    <property type="entry name" value="PTS_I_fam"/>
    <property type="match status" value="1"/>
</dbReference>
<evidence type="ECO:0000259" key="15">
    <source>
        <dbReference type="SMART" id="SM00065"/>
    </source>
</evidence>
<dbReference type="InterPro" id="IPR003018">
    <property type="entry name" value="GAF"/>
</dbReference>
<dbReference type="InterPro" id="IPR036618">
    <property type="entry name" value="PtsI_HPr-bd_sf"/>
</dbReference>
<keyword evidence="8" id="KW-0762">Sugar transport</keyword>
<dbReference type="SMART" id="SM00065">
    <property type="entry name" value="GAF"/>
    <property type="match status" value="1"/>
</dbReference>